<sequence length="381" mass="38889">MSFSILQPPRILFGRGTAAQAPALVRQMGERVLVVHGASGRHVPWFSDRLAELGAKTLGLACGAEPTLAMLEEAIRDAKGFAPQVVVGLGGGAVLDLAKALAAMIPAPGGALDHLEVVGKALPLKAAPLPFIAMPTTAGTGAEATKNAVIGLPEHGRKVSLRDDRMIARLAIVDPALTDGCPRAVTLASGLDALAQVIEPWVSCRATPYTDALTRGAIRPGLAALVRLMEVEDPEARDAMAWCSLSGGLALANGGLGAVHGLAGVIGGRTGIAHGAICGVLLGPALAVNRDITSGAPRARIEEACARIAEVLDANADRAPAALSRWAREAGLPRLSEMGLAREDHQAVATAALSASSTAGNPVPVTTEALQRMLALAEADT</sequence>
<evidence type="ECO:0000259" key="6">
    <source>
        <dbReference type="Pfam" id="PF25137"/>
    </source>
</evidence>
<accession>A0ABT2Z6F3</accession>
<dbReference type="PROSITE" id="PS00913">
    <property type="entry name" value="ADH_IRON_1"/>
    <property type="match status" value="1"/>
</dbReference>
<comment type="cofactor">
    <cofactor evidence="1">
        <name>Fe cation</name>
        <dbReference type="ChEBI" id="CHEBI:24875"/>
    </cofactor>
</comment>
<dbReference type="Pfam" id="PF25137">
    <property type="entry name" value="ADH_Fe_C"/>
    <property type="match status" value="1"/>
</dbReference>
<dbReference type="SUPFAM" id="SSF56796">
    <property type="entry name" value="Dehydroquinate synthase-like"/>
    <property type="match status" value="1"/>
</dbReference>
<organism evidence="7 8">
    <name type="scientific">Albidovulum sediminicola</name>
    <dbReference type="NCBI Taxonomy" id="2984331"/>
    <lineage>
        <taxon>Bacteria</taxon>
        <taxon>Pseudomonadati</taxon>
        <taxon>Pseudomonadota</taxon>
        <taxon>Alphaproteobacteria</taxon>
        <taxon>Rhodobacterales</taxon>
        <taxon>Paracoccaceae</taxon>
        <taxon>Albidovulum</taxon>
    </lineage>
</organism>
<evidence type="ECO:0000259" key="5">
    <source>
        <dbReference type="Pfam" id="PF00465"/>
    </source>
</evidence>
<evidence type="ECO:0000313" key="8">
    <source>
        <dbReference type="Proteomes" id="UP001652503"/>
    </source>
</evidence>
<dbReference type="Gene3D" id="3.40.50.1970">
    <property type="match status" value="1"/>
</dbReference>
<feature type="domain" description="Alcohol dehydrogenase iron-type/glycerol dehydrogenase GldA" evidence="5">
    <location>
        <begin position="8"/>
        <end position="175"/>
    </location>
</feature>
<dbReference type="InterPro" id="IPR018211">
    <property type="entry name" value="ADH_Fe_CS"/>
</dbReference>
<dbReference type="InterPro" id="IPR001670">
    <property type="entry name" value="ADH_Fe/GldA"/>
</dbReference>
<name>A0ABT2Z6F3_9RHOB</name>
<dbReference type="Gene3D" id="1.20.1090.10">
    <property type="entry name" value="Dehydroquinate synthase-like - alpha domain"/>
    <property type="match status" value="1"/>
</dbReference>
<dbReference type="EMBL" id="JAOWLA010000022">
    <property type="protein sequence ID" value="MCV2866620.1"/>
    <property type="molecule type" value="Genomic_DNA"/>
</dbReference>
<keyword evidence="4" id="KW-0520">NAD</keyword>
<comment type="similarity">
    <text evidence="2">Belongs to the iron-containing alcohol dehydrogenase family.</text>
</comment>
<evidence type="ECO:0000256" key="1">
    <source>
        <dbReference type="ARBA" id="ARBA00001962"/>
    </source>
</evidence>
<evidence type="ECO:0000256" key="3">
    <source>
        <dbReference type="ARBA" id="ARBA00023002"/>
    </source>
</evidence>
<dbReference type="Pfam" id="PF00465">
    <property type="entry name" value="Fe-ADH"/>
    <property type="match status" value="1"/>
</dbReference>
<dbReference type="PANTHER" id="PTHR11496">
    <property type="entry name" value="ALCOHOL DEHYDROGENASE"/>
    <property type="match status" value="1"/>
</dbReference>
<dbReference type="RefSeq" id="WP_263723156.1">
    <property type="nucleotide sequence ID" value="NZ_JAOWLA010000022.1"/>
</dbReference>
<dbReference type="PANTHER" id="PTHR11496:SF102">
    <property type="entry name" value="ALCOHOL DEHYDROGENASE 4"/>
    <property type="match status" value="1"/>
</dbReference>
<protein>
    <submittedName>
        <fullName evidence="7">Iron-containing alcohol dehydrogenase</fullName>
    </submittedName>
</protein>
<keyword evidence="3" id="KW-0560">Oxidoreductase</keyword>
<comment type="caution">
    <text evidence="7">The sequence shown here is derived from an EMBL/GenBank/DDBJ whole genome shotgun (WGS) entry which is preliminary data.</text>
</comment>
<proteinExistence type="inferred from homology"/>
<dbReference type="CDD" id="cd08183">
    <property type="entry name" value="Fe-ADH-like"/>
    <property type="match status" value="1"/>
</dbReference>
<dbReference type="Proteomes" id="UP001652503">
    <property type="component" value="Unassembled WGS sequence"/>
</dbReference>
<evidence type="ECO:0000256" key="4">
    <source>
        <dbReference type="ARBA" id="ARBA00023027"/>
    </source>
</evidence>
<dbReference type="InterPro" id="IPR039697">
    <property type="entry name" value="Alcohol_dehydrogenase_Fe"/>
</dbReference>
<gene>
    <name evidence="7" type="ORF">OE647_18070</name>
</gene>
<evidence type="ECO:0000256" key="2">
    <source>
        <dbReference type="ARBA" id="ARBA00007358"/>
    </source>
</evidence>
<feature type="domain" description="Fe-containing alcohol dehydrogenase-like C-terminal" evidence="6">
    <location>
        <begin position="186"/>
        <end position="374"/>
    </location>
</feature>
<dbReference type="InterPro" id="IPR056798">
    <property type="entry name" value="ADH_Fe_C"/>
</dbReference>
<reference evidence="7 8" key="1">
    <citation type="submission" date="2022-10" db="EMBL/GenBank/DDBJ databases">
        <title>Defluviimonas sp. nov., isolated from ocean surface water.</title>
        <authorList>
            <person name="He W."/>
            <person name="Wang L."/>
            <person name="Zhang D.-F."/>
        </authorList>
    </citation>
    <scope>NUCLEOTIDE SEQUENCE [LARGE SCALE GENOMIC DNA]</scope>
    <source>
        <strain evidence="7 8">WL0075</strain>
    </source>
</reference>
<keyword evidence="8" id="KW-1185">Reference proteome</keyword>
<evidence type="ECO:0000313" key="7">
    <source>
        <dbReference type="EMBL" id="MCV2866620.1"/>
    </source>
</evidence>